<dbReference type="GO" id="GO:1901264">
    <property type="term" value="P:carbohydrate derivative transport"/>
    <property type="evidence" value="ECO:0007669"/>
    <property type="project" value="TreeGrafter"/>
</dbReference>
<dbReference type="PANTHER" id="PTHR33989">
    <property type="match status" value="1"/>
</dbReference>
<feature type="domain" description="PTS EIIC type-3" evidence="3">
    <location>
        <begin position="1"/>
        <end position="386"/>
    </location>
</feature>
<dbReference type="EMBL" id="OKQR01000003">
    <property type="protein sequence ID" value="SPD94069.1"/>
    <property type="molecule type" value="Genomic_DNA"/>
</dbReference>
<feature type="transmembrane region" description="Helical" evidence="2">
    <location>
        <begin position="71"/>
        <end position="95"/>
    </location>
</feature>
<evidence type="ECO:0000313" key="4">
    <source>
        <dbReference type="EMBL" id="SPD94069.1"/>
    </source>
</evidence>
<dbReference type="Proteomes" id="UP000237923">
    <property type="component" value="Unassembled WGS sequence"/>
</dbReference>
<feature type="transmembrane region" description="Helical" evidence="2">
    <location>
        <begin position="101"/>
        <end position="118"/>
    </location>
</feature>
<protein>
    <submittedName>
        <fullName evidence="5">Lichenan permease IIC component</fullName>
    </submittedName>
</protein>
<feature type="transmembrane region" description="Helical" evidence="2">
    <location>
        <begin position="357"/>
        <end position="383"/>
    </location>
</feature>
<dbReference type="EMBL" id="OKQU01000003">
    <property type="protein sequence ID" value="SPE09496.1"/>
    <property type="molecule type" value="Genomic_DNA"/>
</dbReference>
<dbReference type="PROSITE" id="PS51105">
    <property type="entry name" value="PTS_EIIC_TYPE_3"/>
    <property type="match status" value="1"/>
</dbReference>
<keyword evidence="2" id="KW-1133">Transmembrane helix</keyword>
<keyword evidence="2" id="KW-0472">Membrane</keyword>
<accession>A0A2N9KF76</accession>
<evidence type="ECO:0000259" key="3">
    <source>
        <dbReference type="PROSITE" id="PS51105"/>
    </source>
</evidence>
<reference evidence="4 7" key="2">
    <citation type="submission" date="2018-02" db="EMBL/GenBank/DDBJ databases">
        <authorList>
            <person name="Rodrigo-Torres L."/>
            <person name="Arahal R. D."/>
            <person name="Lucena T."/>
        </authorList>
    </citation>
    <scope>NUCLEOTIDE SEQUENCE [LARGE SCALE GENOMIC DNA]</scope>
    <source>
        <strain evidence="4 7">CECT 8486</strain>
    </source>
</reference>
<name>A0A2N9KF76_9LACO</name>
<feature type="transmembrane region" description="Helical" evidence="2">
    <location>
        <begin position="159"/>
        <end position="176"/>
    </location>
</feature>
<keyword evidence="1" id="KW-0598">Phosphotransferase system</keyword>
<dbReference type="RefSeq" id="WP_096738821.1">
    <property type="nucleotide sequence ID" value="NZ_AP017935.1"/>
</dbReference>
<dbReference type="InterPro" id="IPR004501">
    <property type="entry name" value="PTS_EIIC_3"/>
</dbReference>
<dbReference type="GO" id="GO:0008982">
    <property type="term" value="F:protein-N(PI)-phosphohistidine-sugar phosphotransferase activity"/>
    <property type="evidence" value="ECO:0007669"/>
    <property type="project" value="InterPro"/>
</dbReference>
<evidence type="ECO:0000256" key="2">
    <source>
        <dbReference type="SAM" id="Phobius"/>
    </source>
</evidence>
<evidence type="ECO:0000256" key="1">
    <source>
        <dbReference type="ARBA" id="ARBA00022683"/>
    </source>
</evidence>
<keyword evidence="2" id="KW-0812">Transmembrane</keyword>
<proteinExistence type="predicted"/>
<evidence type="ECO:0000313" key="5">
    <source>
        <dbReference type="EMBL" id="SPE09496.1"/>
    </source>
</evidence>
<dbReference type="Proteomes" id="UP000239237">
    <property type="component" value="Unassembled WGS sequence"/>
</dbReference>
<sequence>MIKKCFSLIVKLDNIVLKNHIFQAIFSAMRQTLPVLAIDVYLRLLFILFLAPNALFSVIFNINLKITGLQIILSILDVVILMIFAAALTNNYLIYRGIKNNILPILTNFLATYLLFTVNTQNFSHNVSQYLVVTVLTLLSSEAYYQYQRLFRKNLQPYSARFLIWSAFILTLYFLVQPYVQQTTLQLLISNILSSNFFTTFVGLLLVGACAPVLYWLGIALPNELTSNQTTINAVVKNLDVILKNTHATLPYPENLYSVYGTFSLLGGIGNTLAISFLLLFMSSKRKQNLGLLSIFPSLFNNNQLLYFGLPLFLRPLMLVPMILSSIAGTLVGYVAIATHLIKPAVLVIPNNAPNLLTAFLGSGKLSSLIVVAIVFGLTILIYKPFIELDNAEVQNEK</sequence>
<gene>
    <name evidence="5" type="primary">licC</name>
    <name evidence="4" type="ORF">LES8486_01516</name>
    <name evidence="5" type="ORF">LES9216_01663</name>
</gene>
<dbReference type="GO" id="GO:0005886">
    <property type="term" value="C:plasma membrane"/>
    <property type="evidence" value="ECO:0007669"/>
    <property type="project" value="TreeGrafter"/>
</dbReference>
<organism evidence="5 6">
    <name type="scientific">Leuconostoc suionicum</name>
    <dbReference type="NCBI Taxonomy" id="1511761"/>
    <lineage>
        <taxon>Bacteria</taxon>
        <taxon>Bacillati</taxon>
        <taxon>Bacillota</taxon>
        <taxon>Bacilli</taxon>
        <taxon>Lactobacillales</taxon>
        <taxon>Lactobacillaceae</taxon>
        <taxon>Leuconostoc</taxon>
    </lineage>
</organism>
<keyword evidence="7" id="KW-1185">Reference proteome</keyword>
<feature type="transmembrane region" description="Helical" evidence="2">
    <location>
        <begin position="259"/>
        <end position="281"/>
    </location>
</feature>
<evidence type="ECO:0000313" key="7">
    <source>
        <dbReference type="Proteomes" id="UP000239237"/>
    </source>
</evidence>
<reference evidence="5 6" key="1">
    <citation type="submission" date="2018-02" db="EMBL/GenBank/DDBJ databases">
        <authorList>
            <person name="Cohen D.B."/>
            <person name="Kent A.D."/>
        </authorList>
    </citation>
    <scope>NUCLEOTIDE SEQUENCE [LARGE SCALE GENOMIC DNA]</scope>
    <source>
        <strain evidence="5 6">CECT 9216</strain>
    </source>
</reference>
<dbReference type="PANTHER" id="PTHR33989:SF8">
    <property type="entry name" value="PERMEASE IIC COMPONENT"/>
    <property type="match status" value="1"/>
</dbReference>
<dbReference type="GO" id="GO:0009401">
    <property type="term" value="P:phosphoenolpyruvate-dependent sugar phosphotransferase system"/>
    <property type="evidence" value="ECO:0007669"/>
    <property type="project" value="UniProtKB-KW"/>
</dbReference>
<dbReference type="AlphaFoldDB" id="A0A2N9KF76"/>
<evidence type="ECO:0000313" key="6">
    <source>
        <dbReference type="Proteomes" id="UP000237923"/>
    </source>
</evidence>
<dbReference type="InterPro" id="IPR051088">
    <property type="entry name" value="PTS_Sugar-EIIC/EIIB"/>
</dbReference>
<feature type="transmembrane region" description="Helical" evidence="2">
    <location>
        <begin position="197"/>
        <end position="217"/>
    </location>
</feature>
<feature type="transmembrane region" description="Helical" evidence="2">
    <location>
        <begin position="40"/>
        <end position="64"/>
    </location>
</feature>